<comment type="caution">
    <text evidence="1">The sequence shown here is derived from an EMBL/GenBank/DDBJ whole genome shotgun (WGS) entry which is preliminary data.</text>
</comment>
<organism evidence="1 2">
    <name type="scientific">Penicillium arizonense</name>
    <dbReference type="NCBI Taxonomy" id="1835702"/>
    <lineage>
        <taxon>Eukaryota</taxon>
        <taxon>Fungi</taxon>
        <taxon>Dikarya</taxon>
        <taxon>Ascomycota</taxon>
        <taxon>Pezizomycotina</taxon>
        <taxon>Eurotiomycetes</taxon>
        <taxon>Eurotiomycetidae</taxon>
        <taxon>Eurotiales</taxon>
        <taxon>Aspergillaceae</taxon>
        <taxon>Penicillium</taxon>
    </lineage>
</organism>
<evidence type="ECO:0000313" key="2">
    <source>
        <dbReference type="Proteomes" id="UP000177622"/>
    </source>
</evidence>
<gene>
    <name evidence="1" type="ORF">PENARI_c017G06277</name>
</gene>
<dbReference type="RefSeq" id="XP_022485698.1">
    <property type="nucleotide sequence ID" value="XM_022634339.1"/>
</dbReference>
<dbReference type="Proteomes" id="UP000177622">
    <property type="component" value="Unassembled WGS sequence"/>
</dbReference>
<reference evidence="1 2" key="1">
    <citation type="journal article" date="2016" name="Sci. Rep.">
        <title>Penicillium arizonense, a new, genome sequenced fungal species, reveals a high chemical diversity in secreted metabolites.</title>
        <authorList>
            <person name="Grijseels S."/>
            <person name="Nielsen J.C."/>
            <person name="Randelovic M."/>
            <person name="Nielsen J."/>
            <person name="Nielsen K.F."/>
            <person name="Workman M."/>
            <person name="Frisvad J.C."/>
        </authorList>
    </citation>
    <scope>NUCLEOTIDE SEQUENCE [LARGE SCALE GENOMIC DNA]</scope>
    <source>
        <strain evidence="1 2">CBS 141311</strain>
    </source>
</reference>
<evidence type="ECO:0000313" key="1">
    <source>
        <dbReference type="EMBL" id="OGE50249.1"/>
    </source>
</evidence>
<dbReference type="AlphaFoldDB" id="A0A1F5LBE1"/>
<protein>
    <submittedName>
        <fullName evidence="1">Uncharacterized protein</fullName>
    </submittedName>
</protein>
<dbReference type="EMBL" id="LXJU01000017">
    <property type="protein sequence ID" value="OGE50249.1"/>
    <property type="molecule type" value="Genomic_DNA"/>
</dbReference>
<name>A0A1F5LBE1_PENAI</name>
<proteinExistence type="predicted"/>
<dbReference type="GeneID" id="34579073"/>
<accession>A0A1F5LBE1</accession>
<keyword evidence="2" id="KW-1185">Reference proteome</keyword>
<sequence>MAAVTSKLIKPGLGSLVLALAKAQALEAGSGVAAVAKSQSQSLKLLLSVIHSVPLPMQKSFNAMAGHLSSSVAFMSLPPL</sequence>